<proteinExistence type="predicted"/>
<keyword evidence="2" id="KW-1185">Reference proteome</keyword>
<dbReference type="AlphaFoldDB" id="A0A3N1MLW3"/>
<dbReference type="EMBL" id="RJKX01000001">
    <property type="protein sequence ID" value="ROQ03360.1"/>
    <property type="molecule type" value="Genomic_DNA"/>
</dbReference>
<dbReference type="Proteomes" id="UP000278222">
    <property type="component" value="Unassembled WGS sequence"/>
</dbReference>
<gene>
    <name evidence="1" type="ORF">EDC65_0042</name>
</gene>
<dbReference type="RefSeq" id="WP_170216259.1">
    <property type="nucleotide sequence ID" value="NZ_AP019700.1"/>
</dbReference>
<evidence type="ECO:0000313" key="1">
    <source>
        <dbReference type="EMBL" id="ROQ03360.1"/>
    </source>
</evidence>
<accession>A0A3N1MLW3</accession>
<dbReference type="Gene3D" id="3.30.2020.10">
    <property type="entry name" value="NE0471-like N-terminal domain"/>
    <property type="match status" value="1"/>
</dbReference>
<protein>
    <submittedName>
        <fullName evidence="1">Uncharacterized protein DUF2442</fullName>
    </submittedName>
</protein>
<organism evidence="1 2">
    <name type="scientific">Stella humosa</name>
    <dbReference type="NCBI Taxonomy" id="94"/>
    <lineage>
        <taxon>Bacteria</taxon>
        <taxon>Pseudomonadati</taxon>
        <taxon>Pseudomonadota</taxon>
        <taxon>Alphaproteobacteria</taxon>
        <taxon>Rhodospirillales</taxon>
        <taxon>Stellaceae</taxon>
        <taxon>Stella</taxon>
    </lineage>
</organism>
<evidence type="ECO:0000313" key="2">
    <source>
        <dbReference type="Proteomes" id="UP000278222"/>
    </source>
</evidence>
<comment type="caution">
    <text evidence="1">The sequence shown here is derived from an EMBL/GenBank/DDBJ whole genome shotgun (WGS) entry which is preliminary data.</text>
</comment>
<dbReference type="InterPro" id="IPR036782">
    <property type="entry name" value="NE0471-like_N"/>
</dbReference>
<sequence>MIELVKILSVLPSGPSRLRLRFSDGTSGEHDFAPMLAEGGEMVEPLRDPAMFARAFVQMGTVSWPNGFDLDSIALRREMGAAGELDRPAA</sequence>
<reference evidence="1 2" key="1">
    <citation type="submission" date="2018-11" db="EMBL/GenBank/DDBJ databases">
        <title>Genomic Encyclopedia of Type Strains, Phase IV (KMG-IV): sequencing the most valuable type-strain genomes for metagenomic binning, comparative biology and taxonomic classification.</title>
        <authorList>
            <person name="Goeker M."/>
        </authorList>
    </citation>
    <scope>NUCLEOTIDE SEQUENCE [LARGE SCALE GENOMIC DNA]</scope>
    <source>
        <strain evidence="1 2">DSM 5900</strain>
    </source>
</reference>
<dbReference type="Pfam" id="PF10387">
    <property type="entry name" value="DUF2442"/>
    <property type="match status" value="1"/>
</dbReference>
<dbReference type="SUPFAM" id="SSF143880">
    <property type="entry name" value="NE0471 N-terminal domain-like"/>
    <property type="match status" value="1"/>
</dbReference>
<name>A0A3N1MLW3_9PROT</name>
<dbReference type="InterPro" id="IPR018841">
    <property type="entry name" value="DUF2442"/>
</dbReference>